<dbReference type="RefSeq" id="WP_073102251.1">
    <property type="nucleotide sequence ID" value="NZ_FQXE01000003.1"/>
</dbReference>
<sequence>MTGSSPPNTQRPSLPLRSDFRHFEALATRWMDCDRYGHVNNVVYYSYFDTAVNRCLIHAGALDPDKGTVIGLVVETGCSYFSSILFPQDIEVGIRVACIGSSSVRYELGIFAAGAATCCASGHFVHVYVDHETRRPAELPKILRQFLEQLRD</sequence>
<accession>A0A1M5SDB7</accession>
<evidence type="ECO:0000256" key="1">
    <source>
        <dbReference type="ARBA" id="ARBA00005953"/>
    </source>
</evidence>
<dbReference type="CDD" id="cd00586">
    <property type="entry name" value="4HBT"/>
    <property type="match status" value="1"/>
</dbReference>
<dbReference type="STRING" id="658167.SAMN04488135_10348"/>
<dbReference type="EMBL" id="FQXE01000003">
    <property type="protein sequence ID" value="SHH36461.1"/>
    <property type="molecule type" value="Genomic_DNA"/>
</dbReference>
<dbReference type="SUPFAM" id="SSF54637">
    <property type="entry name" value="Thioesterase/thiol ester dehydrase-isomerase"/>
    <property type="match status" value="1"/>
</dbReference>
<evidence type="ECO:0000256" key="2">
    <source>
        <dbReference type="ARBA" id="ARBA00022801"/>
    </source>
</evidence>
<comment type="similarity">
    <text evidence="1">Belongs to the 4-hydroxybenzoyl-CoA thioesterase family.</text>
</comment>
<keyword evidence="2 3" id="KW-0378">Hydrolase</keyword>
<keyword evidence="4" id="KW-1185">Reference proteome</keyword>
<organism evidence="3 4">
    <name type="scientific">Pollutimonas bauzanensis</name>
    <dbReference type="NCBI Taxonomy" id="658167"/>
    <lineage>
        <taxon>Bacteria</taxon>
        <taxon>Pseudomonadati</taxon>
        <taxon>Pseudomonadota</taxon>
        <taxon>Betaproteobacteria</taxon>
        <taxon>Burkholderiales</taxon>
        <taxon>Alcaligenaceae</taxon>
        <taxon>Pollutimonas</taxon>
    </lineage>
</organism>
<dbReference type="InterPro" id="IPR029069">
    <property type="entry name" value="HotDog_dom_sf"/>
</dbReference>
<dbReference type="AlphaFoldDB" id="A0A1M5SDB7"/>
<protein>
    <submittedName>
        <fullName evidence="3">Acyl-CoA thioester hydrolase</fullName>
    </submittedName>
</protein>
<dbReference type="Pfam" id="PF13279">
    <property type="entry name" value="4HBT_2"/>
    <property type="match status" value="1"/>
</dbReference>
<dbReference type="PANTHER" id="PTHR31793:SF27">
    <property type="entry name" value="NOVEL THIOESTERASE SUPERFAMILY DOMAIN AND SAPOSIN A-TYPE DOMAIN CONTAINING PROTEIN (0610012H03RIK)"/>
    <property type="match status" value="1"/>
</dbReference>
<dbReference type="GO" id="GO:0047617">
    <property type="term" value="F:fatty acyl-CoA hydrolase activity"/>
    <property type="evidence" value="ECO:0007669"/>
    <property type="project" value="TreeGrafter"/>
</dbReference>
<dbReference type="Gene3D" id="3.10.129.10">
    <property type="entry name" value="Hotdog Thioesterase"/>
    <property type="match status" value="1"/>
</dbReference>
<gene>
    <name evidence="3" type="ORF">SAMN04488135_10348</name>
</gene>
<evidence type="ECO:0000313" key="4">
    <source>
        <dbReference type="Proteomes" id="UP000184226"/>
    </source>
</evidence>
<dbReference type="PANTHER" id="PTHR31793">
    <property type="entry name" value="4-HYDROXYBENZOYL-COA THIOESTERASE FAMILY MEMBER"/>
    <property type="match status" value="1"/>
</dbReference>
<reference evidence="3 4" key="1">
    <citation type="submission" date="2016-11" db="EMBL/GenBank/DDBJ databases">
        <authorList>
            <person name="Jaros S."/>
            <person name="Januszkiewicz K."/>
            <person name="Wedrychowicz H."/>
        </authorList>
    </citation>
    <scope>NUCLEOTIDE SEQUENCE [LARGE SCALE GENOMIC DNA]</scope>
    <source>
        <strain evidence="3 4">CGMCC 1.10190</strain>
    </source>
</reference>
<name>A0A1M5SDB7_9BURK</name>
<dbReference type="InterPro" id="IPR050563">
    <property type="entry name" value="4-hydroxybenzoyl-CoA_TE"/>
</dbReference>
<dbReference type="Proteomes" id="UP000184226">
    <property type="component" value="Unassembled WGS sequence"/>
</dbReference>
<proteinExistence type="inferred from homology"/>
<evidence type="ECO:0000313" key="3">
    <source>
        <dbReference type="EMBL" id="SHH36461.1"/>
    </source>
</evidence>